<dbReference type="AlphaFoldDB" id="A0A1M5Q0H8"/>
<evidence type="ECO:0000313" key="3">
    <source>
        <dbReference type="EMBL" id="SHH07645.1"/>
    </source>
</evidence>
<dbReference type="EMBL" id="LT670818">
    <property type="protein sequence ID" value="SHH07645.1"/>
    <property type="molecule type" value="Genomic_DNA"/>
</dbReference>
<feature type="chain" id="PRO_5012793482" description="PEGA domain-containing protein" evidence="2">
    <location>
        <begin position="24"/>
        <end position="158"/>
    </location>
</feature>
<evidence type="ECO:0008006" key="5">
    <source>
        <dbReference type="Google" id="ProtNLM"/>
    </source>
</evidence>
<dbReference type="PROSITE" id="PS51257">
    <property type="entry name" value="PROKAR_LIPOPROTEIN"/>
    <property type="match status" value="1"/>
</dbReference>
<accession>A0A1M5Q0H8</accession>
<dbReference type="RefSeq" id="WP_079568728.1">
    <property type="nucleotide sequence ID" value="NZ_LT670818.1"/>
</dbReference>
<feature type="compositionally biased region" description="Low complexity" evidence="1">
    <location>
        <begin position="131"/>
        <end position="143"/>
    </location>
</feature>
<dbReference type="Proteomes" id="UP000190675">
    <property type="component" value="Chromosome I"/>
</dbReference>
<feature type="compositionally biased region" description="Basic residues" evidence="1">
    <location>
        <begin position="121"/>
        <end position="130"/>
    </location>
</feature>
<proteinExistence type="predicted"/>
<evidence type="ECO:0000256" key="1">
    <source>
        <dbReference type="SAM" id="MobiDB-lite"/>
    </source>
</evidence>
<evidence type="ECO:0000256" key="2">
    <source>
        <dbReference type="SAM" id="SignalP"/>
    </source>
</evidence>
<gene>
    <name evidence="3" type="ORF">SAMN05444169_5610</name>
</gene>
<organism evidence="3 4">
    <name type="scientific">Bradyrhizobium erythrophlei</name>
    <dbReference type="NCBI Taxonomy" id="1437360"/>
    <lineage>
        <taxon>Bacteria</taxon>
        <taxon>Pseudomonadati</taxon>
        <taxon>Pseudomonadota</taxon>
        <taxon>Alphaproteobacteria</taxon>
        <taxon>Hyphomicrobiales</taxon>
        <taxon>Nitrobacteraceae</taxon>
        <taxon>Bradyrhizobium</taxon>
    </lineage>
</organism>
<reference evidence="3 4" key="1">
    <citation type="submission" date="2016-11" db="EMBL/GenBank/DDBJ databases">
        <authorList>
            <person name="Jaros S."/>
            <person name="Januszkiewicz K."/>
            <person name="Wedrychowicz H."/>
        </authorList>
    </citation>
    <scope>NUCLEOTIDE SEQUENCE [LARGE SCALE GENOMIC DNA]</scope>
    <source>
        <strain evidence="3 4">GAS242</strain>
    </source>
</reference>
<dbReference type="OrthoDB" id="7432923at2"/>
<feature type="signal peptide" evidence="2">
    <location>
        <begin position="1"/>
        <end position="23"/>
    </location>
</feature>
<name>A0A1M5Q0H8_9BRAD</name>
<feature type="compositionally biased region" description="Low complexity" evidence="1">
    <location>
        <begin position="91"/>
        <end position="120"/>
    </location>
</feature>
<evidence type="ECO:0000313" key="4">
    <source>
        <dbReference type="Proteomes" id="UP000190675"/>
    </source>
</evidence>
<feature type="region of interest" description="Disordered" evidence="1">
    <location>
        <begin position="91"/>
        <end position="158"/>
    </location>
</feature>
<protein>
    <recommendedName>
        <fullName evidence="5">PEGA domain-containing protein</fullName>
    </recommendedName>
</protein>
<sequence>MRRVIVIAVAGASMAGCSSLSLDAFKPTPPTVQVQLDSVPPGADAVTSVGPSCKTPCSVAVQTSASGFSVTYTLNKFQPTTIPVQIIRTPSDLTTPATTTVDPNPVVAELQPAGPLPGAAARKKPKKPKAPKGTAAAPAGGSPFPDPGQGAAQATPSR</sequence>
<keyword evidence="2" id="KW-0732">Signal</keyword>